<reference evidence="1 2" key="1">
    <citation type="submission" date="2017-06" db="EMBL/GenBank/DDBJ databases">
        <title>A platform for efficient transgenesis in Macrostomum lignano, a flatworm model organism for stem cell research.</title>
        <authorList>
            <person name="Berezikov E."/>
        </authorList>
    </citation>
    <scope>NUCLEOTIDE SEQUENCE [LARGE SCALE GENOMIC DNA]</scope>
    <source>
        <strain evidence="1">DV1</strain>
        <tissue evidence="1">Whole organism</tissue>
    </source>
</reference>
<dbReference type="EMBL" id="NIVC01001340">
    <property type="protein sequence ID" value="PAA69201.1"/>
    <property type="molecule type" value="Genomic_DNA"/>
</dbReference>
<evidence type="ECO:0000313" key="1">
    <source>
        <dbReference type="EMBL" id="PAA69201.1"/>
    </source>
</evidence>
<gene>
    <name evidence="1" type="ORF">BOX15_Mlig016560g2</name>
</gene>
<protein>
    <submittedName>
        <fullName evidence="1">Uncharacterized protein</fullName>
    </submittedName>
</protein>
<feature type="non-terminal residue" evidence="1">
    <location>
        <position position="1"/>
    </location>
</feature>
<name>A0A267F610_9PLAT</name>
<sequence length="132" mass="14983">LNQSCLPRKGRKIEVRSLSRMCSTVRKFIFPAVFLAYLLLLTPGSCLRTKVLYCYFYEFYGTEFVDEMQIRRCSSAKCYIQAKVHTLDTRLYAQPSTTTILEGGCGFCANTPSIMEKQGIACQDCESDLCNL</sequence>
<organism evidence="1 2">
    <name type="scientific">Macrostomum lignano</name>
    <dbReference type="NCBI Taxonomy" id="282301"/>
    <lineage>
        <taxon>Eukaryota</taxon>
        <taxon>Metazoa</taxon>
        <taxon>Spiralia</taxon>
        <taxon>Lophotrochozoa</taxon>
        <taxon>Platyhelminthes</taxon>
        <taxon>Rhabditophora</taxon>
        <taxon>Macrostomorpha</taxon>
        <taxon>Macrostomida</taxon>
        <taxon>Macrostomidae</taxon>
        <taxon>Macrostomum</taxon>
    </lineage>
</organism>
<proteinExistence type="predicted"/>
<comment type="caution">
    <text evidence="1">The sequence shown here is derived from an EMBL/GenBank/DDBJ whole genome shotgun (WGS) entry which is preliminary data.</text>
</comment>
<accession>A0A267F610</accession>
<dbReference type="AlphaFoldDB" id="A0A267F610"/>
<keyword evidence="2" id="KW-1185">Reference proteome</keyword>
<evidence type="ECO:0000313" key="2">
    <source>
        <dbReference type="Proteomes" id="UP000215902"/>
    </source>
</evidence>
<dbReference type="Proteomes" id="UP000215902">
    <property type="component" value="Unassembled WGS sequence"/>
</dbReference>